<dbReference type="Pfam" id="PF02770">
    <property type="entry name" value="Acyl-CoA_dh_M"/>
    <property type="match status" value="1"/>
</dbReference>
<dbReference type="PATRIC" id="fig|889306.3.peg.2194"/>
<accession>A0A0C2R6E4</accession>
<dbReference type="PIRSF" id="PIRSF016578">
    <property type="entry name" value="HsaA"/>
    <property type="match status" value="1"/>
</dbReference>
<sequence length="387" mass="43082">MNYFVRTCDQQRMIDQLTPLIPVFQKREALLDKRNAYPVQNIEDLKKLQYHTLTLPAEFGGQGKGLYEYILMQELIAKGCGATALSIGWHVGTILEFNENRHWNEDVTKWLVEEIKNGALINAAATERDAGSPTRGALPRTTAALSGDEWVIKGEKTYTSLAPLIDYFFVTATIDGTEEAAMFVIPAKSKGVSIRETWDSVAMRGTASHDLVLEDVVIPREYMLRKLDTKVKPSPAGWLLHIPACYIGIAGAARDYAVSFAASYVPSSLGKPIATLPSIKHQIGEMEIKLLSARQVLFHTALLYEEAKNKEQVKELLQSAKVMVTNAAIEIVDLALRIVGARSMSESNPMHRYYMNVRMGLHNPPMEDMAKMNLADTAIRSLQNQEG</sequence>
<dbReference type="PANTHER" id="PTHR43884:SF25">
    <property type="entry name" value="ACYL-COA DEHYDROGENASE YDBM-RELATED"/>
    <property type="match status" value="1"/>
</dbReference>
<reference evidence="10 11" key="1">
    <citation type="submission" date="2015-01" db="EMBL/GenBank/DDBJ databases">
        <title>Genome sequencing of Jeotgalibacillus soli.</title>
        <authorList>
            <person name="Goh K.M."/>
            <person name="Chan K.-G."/>
            <person name="Yaakop A.S."/>
            <person name="Ee R."/>
            <person name="Gan H.M."/>
            <person name="Chan C.S."/>
        </authorList>
    </citation>
    <scope>NUCLEOTIDE SEQUENCE [LARGE SCALE GENOMIC DNA]</scope>
    <source>
        <strain evidence="10 11">P9</strain>
    </source>
</reference>
<feature type="domain" description="Acyl-CoA dehydrogenase/oxidase N-terminal" evidence="9">
    <location>
        <begin position="28"/>
        <end position="94"/>
    </location>
</feature>
<proteinExistence type="inferred from homology"/>
<evidence type="ECO:0000256" key="1">
    <source>
        <dbReference type="ARBA" id="ARBA00001974"/>
    </source>
</evidence>
<dbReference type="Gene3D" id="1.10.540.10">
    <property type="entry name" value="Acyl-CoA dehydrogenase/oxidase, N-terminal domain"/>
    <property type="match status" value="1"/>
</dbReference>
<name>A0A0C2R6E4_9BACL</name>
<dbReference type="AlphaFoldDB" id="A0A0C2R6E4"/>
<dbReference type="RefSeq" id="WP_041088601.1">
    <property type="nucleotide sequence ID" value="NZ_JXRP01000017.1"/>
</dbReference>
<feature type="domain" description="Acyl-CoA oxidase/dehydrogenase middle" evidence="8">
    <location>
        <begin position="123"/>
        <end position="216"/>
    </location>
</feature>
<evidence type="ECO:0000313" key="10">
    <source>
        <dbReference type="EMBL" id="KIL45830.1"/>
    </source>
</evidence>
<comment type="similarity">
    <text evidence="2 6">Belongs to the acyl-CoA dehydrogenase family.</text>
</comment>
<comment type="caution">
    <text evidence="10">The sequence shown here is derived from an EMBL/GenBank/DDBJ whole genome shotgun (WGS) entry which is preliminary data.</text>
</comment>
<evidence type="ECO:0000259" key="9">
    <source>
        <dbReference type="Pfam" id="PF02771"/>
    </source>
</evidence>
<evidence type="ECO:0000259" key="8">
    <source>
        <dbReference type="Pfam" id="PF02770"/>
    </source>
</evidence>
<evidence type="ECO:0000256" key="6">
    <source>
        <dbReference type="RuleBase" id="RU362125"/>
    </source>
</evidence>
<dbReference type="Pfam" id="PF02771">
    <property type="entry name" value="Acyl-CoA_dh_N"/>
    <property type="match status" value="1"/>
</dbReference>
<keyword evidence="5 6" id="KW-0560">Oxidoreductase</keyword>
<evidence type="ECO:0000256" key="3">
    <source>
        <dbReference type="ARBA" id="ARBA00022630"/>
    </source>
</evidence>
<dbReference type="GO" id="GO:0003995">
    <property type="term" value="F:acyl-CoA dehydrogenase activity"/>
    <property type="evidence" value="ECO:0007669"/>
    <property type="project" value="TreeGrafter"/>
</dbReference>
<keyword evidence="11" id="KW-1185">Reference proteome</keyword>
<dbReference type="Gene3D" id="2.40.110.10">
    <property type="entry name" value="Butyryl-CoA Dehydrogenase, subunit A, domain 2"/>
    <property type="match status" value="1"/>
</dbReference>
<dbReference type="InterPro" id="IPR009100">
    <property type="entry name" value="AcylCoA_DH/oxidase_NM_dom_sf"/>
</dbReference>
<dbReference type="Proteomes" id="UP000031938">
    <property type="component" value="Unassembled WGS sequence"/>
</dbReference>
<evidence type="ECO:0000256" key="2">
    <source>
        <dbReference type="ARBA" id="ARBA00009347"/>
    </source>
</evidence>
<dbReference type="CDD" id="cd00567">
    <property type="entry name" value="ACAD"/>
    <property type="match status" value="1"/>
</dbReference>
<dbReference type="InterPro" id="IPR009075">
    <property type="entry name" value="AcylCo_DH/oxidase_C"/>
</dbReference>
<evidence type="ECO:0000313" key="11">
    <source>
        <dbReference type="Proteomes" id="UP000031938"/>
    </source>
</evidence>
<dbReference type="SUPFAM" id="SSF47203">
    <property type="entry name" value="Acyl-CoA dehydrogenase C-terminal domain-like"/>
    <property type="match status" value="1"/>
</dbReference>
<gene>
    <name evidence="10" type="ORF">KP78_21790</name>
</gene>
<evidence type="ECO:0000259" key="7">
    <source>
        <dbReference type="Pfam" id="PF00441"/>
    </source>
</evidence>
<organism evidence="10 11">
    <name type="scientific">Jeotgalibacillus soli</name>
    <dbReference type="NCBI Taxonomy" id="889306"/>
    <lineage>
        <taxon>Bacteria</taxon>
        <taxon>Bacillati</taxon>
        <taxon>Bacillota</taxon>
        <taxon>Bacilli</taxon>
        <taxon>Bacillales</taxon>
        <taxon>Caryophanaceae</taxon>
        <taxon>Jeotgalibacillus</taxon>
    </lineage>
</organism>
<dbReference type="OrthoDB" id="9785203at2"/>
<dbReference type="STRING" id="889306.KP78_21790"/>
<dbReference type="PANTHER" id="PTHR43884">
    <property type="entry name" value="ACYL-COA DEHYDROGENASE"/>
    <property type="match status" value="1"/>
</dbReference>
<keyword evidence="3 6" id="KW-0285">Flavoprotein</keyword>
<dbReference type="InterPro" id="IPR046373">
    <property type="entry name" value="Acyl-CoA_Oxase/DH_mid-dom_sf"/>
</dbReference>
<protein>
    <submittedName>
        <fullName evidence="10">Acyl-CoA dehydrogenase</fullName>
    </submittedName>
</protein>
<feature type="domain" description="Acyl-CoA dehydrogenase/oxidase C-terminal" evidence="7">
    <location>
        <begin position="244"/>
        <end position="359"/>
    </location>
</feature>
<comment type="cofactor">
    <cofactor evidence="1 6">
        <name>FAD</name>
        <dbReference type="ChEBI" id="CHEBI:57692"/>
    </cofactor>
</comment>
<dbReference type="Gene3D" id="1.20.140.10">
    <property type="entry name" value="Butyryl-CoA Dehydrogenase, subunit A, domain 3"/>
    <property type="match status" value="1"/>
</dbReference>
<dbReference type="Pfam" id="PF00441">
    <property type="entry name" value="Acyl-CoA_dh_1"/>
    <property type="match status" value="1"/>
</dbReference>
<evidence type="ECO:0000256" key="5">
    <source>
        <dbReference type="ARBA" id="ARBA00023002"/>
    </source>
</evidence>
<keyword evidence="4 6" id="KW-0274">FAD</keyword>
<dbReference type="InterPro" id="IPR006091">
    <property type="entry name" value="Acyl-CoA_Oxase/DH_mid-dom"/>
</dbReference>
<dbReference type="EMBL" id="JXRP01000017">
    <property type="protein sequence ID" value="KIL45830.1"/>
    <property type="molecule type" value="Genomic_DNA"/>
</dbReference>
<dbReference type="InterPro" id="IPR013786">
    <property type="entry name" value="AcylCoA_DH/ox_N"/>
</dbReference>
<dbReference type="InterPro" id="IPR037069">
    <property type="entry name" value="AcylCoA_DH/ox_N_sf"/>
</dbReference>
<dbReference type="InterPro" id="IPR036250">
    <property type="entry name" value="AcylCo_DH-like_C"/>
</dbReference>
<evidence type="ECO:0000256" key="4">
    <source>
        <dbReference type="ARBA" id="ARBA00022827"/>
    </source>
</evidence>
<dbReference type="SUPFAM" id="SSF56645">
    <property type="entry name" value="Acyl-CoA dehydrogenase NM domain-like"/>
    <property type="match status" value="1"/>
</dbReference>
<dbReference type="GO" id="GO:0050660">
    <property type="term" value="F:flavin adenine dinucleotide binding"/>
    <property type="evidence" value="ECO:0007669"/>
    <property type="project" value="InterPro"/>
</dbReference>